<evidence type="ECO:0000313" key="3">
    <source>
        <dbReference type="Proteomes" id="UP000029999"/>
    </source>
</evidence>
<evidence type="ECO:0000256" key="1">
    <source>
        <dbReference type="SAM" id="Coils"/>
    </source>
</evidence>
<dbReference type="Proteomes" id="UP000029999">
    <property type="component" value="Unassembled WGS sequence"/>
</dbReference>
<dbReference type="EMBL" id="JRQD01000003">
    <property type="protein sequence ID" value="KGM07003.1"/>
    <property type="molecule type" value="Genomic_DNA"/>
</dbReference>
<name>A0A0A0BEP8_9GAMM</name>
<accession>A0A0A0BEP8</accession>
<sequence length="585" mass="65033">MMKFKQLTDKLSAMRPNNVMVCEWSGLSMQAAIFNKAGKKLQVQATASSESIDPAVAFSQILSSLRTQGWQGKHVIVLTPSVMSALVELPVSPKKPKPINQMHELIRWEVEPLLMQHQLQWTLGQLMESHGMLTPEQVLEINQAQKQLKQDANKGERSRRFGEVALEFGYVTREQAQSLFVVQDWLRGEDDEVQCGWSAQGEVDDAPGVWNWLSTATHQSVLSKWHELCQDYKLQLEGLMPLTGNSVALIDRAEKHLVLLETTEFITTSSHLKRDHIVSVQHYVNRSASMLDACLEVFHAENTQHPGIVLAAPPESLPSLRGSLGSALASEPDLVMFDERDGVSPGMFAAGRLFFGMKGARKISSVRPGGPLPPTWHRTETQAAALVAAMLVLIVISEVTMSLQYAAISKEKAEIDERAEVLDAAVDRIKKQRGAIEKQKAELEEQKESQRRMEARLEFFGQSLPERALLVQAILGVLQNNINKQIIVSRVDEMGRRATVQPAATPLNKPGIVETDNFNIDAWALTESAAQEFVQNMKLSIAAWDMEVRDIQVIEKAGPMNLAGYSVSLSLVRVIPQSEVEDKQA</sequence>
<feature type="coiled-coil region" evidence="1">
    <location>
        <begin position="412"/>
        <end position="458"/>
    </location>
</feature>
<gene>
    <name evidence="2" type="ORF">LP43_1503</name>
</gene>
<keyword evidence="1" id="KW-0175">Coiled coil</keyword>
<dbReference type="STRING" id="392484.LP43_1503"/>
<protein>
    <submittedName>
        <fullName evidence="2">Uncharacterized protein</fullName>
    </submittedName>
</protein>
<evidence type="ECO:0000313" key="2">
    <source>
        <dbReference type="EMBL" id="KGM07003.1"/>
    </source>
</evidence>
<comment type="caution">
    <text evidence="2">The sequence shown here is derived from an EMBL/GenBank/DDBJ whole genome shotgun (WGS) entry which is preliminary data.</text>
</comment>
<organism evidence="2 3">
    <name type="scientific">Methylophaga thiooxydans</name>
    <dbReference type="NCBI Taxonomy" id="392484"/>
    <lineage>
        <taxon>Bacteria</taxon>
        <taxon>Pseudomonadati</taxon>
        <taxon>Pseudomonadota</taxon>
        <taxon>Gammaproteobacteria</taxon>
        <taxon>Thiotrichales</taxon>
        <taxon>Piscirickettsiaceae</taxon>
        <taxon>Methylophaga</taxon>
    </lineage>
</organism>
<reference evidence="2 3" key="1">
    <citation type="submission" date="2014-09" db="EMBL/GenBank/DDBJ databases">
        <authorList>
            <person name="Grob C."/>
            <person name="Taubert M."/>
            <person name="Howat A.M."/>
            <person name="Burns O.J."/>
            <person name="Dixon J.L."/>
            <person name="Chen Y."/>
            <person name="Murrell J.C."/>
        </authorList>
    </citation>
    <scope>NUCLEOTIDE SEQUENCE [LARGE SCALE GENOMIC DNA]</scope>
    <source>
        <strain evidence="2">L4</strain>
    </source>
</reference>
<proteinExistence type="predicted"/>
<dbReference type="AlphaFoldDB" id="A0A0A0BEP8"/>
<dbReference type="RefSeq" id="WP_036313832.1">
    <property type="nucleotide sequence ID" value="NZ_JRQD01000003.1"/>
</dbReference>